<sequence length="315" mass="35631">FRWTPYDSPEMQALIPDWMRAHPEVYTWRSAVPVVCLNFVHMHHIDRVIRQYGGEQPVPRLPVDVTRYMSSTGRGDDQYYKWFARVARRGRFLSRAADLADPRWTLGPAGIPVAAVHPRDDLVMPDDAPAPRRRQPQMPRPRQAAPVRGKLSRRDQRRRLRMVEVGAVAHVDEEQAEEQREYDRQDEPVDGGEAQFHDDHQDPSMSPSGMISFSPDAARAFPSPARAGTSSQPEIGTHHAAPCRHGAISDSADPRYMGNLNLCRISGSADSRYIKSSFRTCRARDMGGVPKMRLNTTTAASYSIRRHHDDGESDE</sequence>
<evidence type="ECO:0000313" key="3">
    <source>
        <dbReference type="Proteomes" id="UP001341840"/>
    </source>
</evidence>
<proteinExistence type="predicted"/>
<feature type="non-terminal residue" evidence="2">
    <location>
        <position position="1"/>
    </location>
</feature>
<evidence type="ECO:0000256" key="1">
    <source>
        <dbReference type="SAM" id="MobiDB-lite"/>
    </source>
</evidence>
<keyword evidence="3" id="KW-1185">Reference proteome</keyword>
<dbReference type="EMBL" id="JASCZI010092304">
    <property type="protein sequence ID" value="MED6152201.1"/>
    <property type="molecule type" value="Genomic_DNA"/>
</dbReference>
<evidence type="ECO:0008006" key="4">
    <source>
        <dbReference type="Google" id="ProtNLM"/>
    </source>
</evidence>
<gene>
    <name evidence="2" type="ORF">PIB30_089587</name>
</gene>
<accession>A0ABU6TW99</accession>
<dbReference type="Proteomes" id="UP001341840">
    <property type="component" value="Unassembled WGS sequence"/>
</dbReference>
<reference evidence="2 3" key="1">
    <citation type="journal article" date="2023" name="Plants (Basel)">
        <title>Bridging the Gap: Combining Genomics and Transcriptomics Approaches to Understand Stylosanthes scabra, an Orphan Legume from the Brazilian Caatinga.</title>
        <authorList>
            <person name="Ferreira-Neto J.R.C."/>
            <person name="da Silva M.D."/>
            <person name="Binneck E."/>
            <person name="de Melo N.F."/>
            <person name="da Silva R.H."/>
            <person name="de Melo A.L.T.M."/>
            <person name="Pandolfi V."/>
            <person name="Bustamante F.O."/>
            <person name="Brasileiro-Vidal A.C."/>
            <person name="Benko-Iseppon A.M."/>
        </authorList>
    </citation>
    <scope>NUCLEOTIDE SEQUENCE [LARGE SCALE GENOMIC DNA]</scope>
    <source>
        <tissue evidence="2">Leaves</tissue>
    </source>
</reference>
<organism evidence="2 3">
    <name type="scientific">Stylosanthes scabra</name>
    <dbReference type="NCBI Taxonomy" id="79078"/>
    <lineage>
        <taxon>Eukaryota</taxon>
        <taxon>Viridiplantae</taxon>
        <taxon>Streptophyta</taxon>
        <taxon>Embryophyta</taxon>
        <taxon>Tracheophyta</taxon>
        <taxon>Spermatophyta</taxon>
        <taxon>Magnoliopsida</taxon>
        <taxon>eudicotyledons</taxon>
        <taxon>Gunneridae</taxon>
        <taxon>Pentapetalae</taxon>
        <taxon>rosids</taxon>
        <taxon>fabids</taxon>
        <taxon>Fabales</taxon>
        <taxon>Fabaceae</taxon>
        <taxon>Papilionoideae</taxon>
        <taxon>50 kb inversion clade</taxon>
        <taxon>dalbergioids sensu lato</taxon>
        <taxon>Dalbergieae</taxon>
        <taxon>Pterocarpus clade</taxon>
        <taxon>Stylosanthes</taxon>
    </lineage>
</organism>
<protein>
    <recommendedName>
        <fullName evidence="4">Aminotransferase-like plant mobile domain-containing protein</fullName>
    </recommendedName>
</protein>
<feature type="compositionally biased region" description="Low complexity" evidence="1">
    <location>
        <begin position="136"/>
        <end position="149"/>
    </location>
</feature>
<feature type="region of interest" description="Disordered" evidence="1">
    <location>
        <begin position="117"/>
        <end position="251"/>
    </location>
</feature>
<name>A0ABU6TW99_9FABA</name>
<comment type="caution">
    <text evidence="2">The sequence shown here is derived from an EMBL/GenBank/DDBJ whole genome shotgun (WGS) entry which is preliminary data.</text>
</comment>
<feature type="compositionally biased region" description="Basic and acidic residues" evidence="1">
    <location>
        <begin position="170"/>
        <end position="187"/>
    </location>
</feature>
<evidence type="ECO:0000313" key="2">
    <source>
        <dbReference type="EMBL" id="MED6152201.1"/>
    </source>
</evidence>